<reference evidence="1 2" key="1">
    <citation type="submission" date="2022-11" db="EMBL/GenBank/DDBJ databases">
        <title>Minimal conservation of predation-associated metabolite biosynthetic gene clusters underscores biosynthetic potential of Myxococcota including descriptions for ten novel species: Archangium lansinium sp. nov., Myxococcus landrumus sp. nov., Nannocystis bai.</title>
        <authorList>
            <person name="Ahearne A."/>
            <person name="Stevens C."/>
            <person name="Dowd S."/>
        </authorList>
    </citation>
    <scope>NUCLEOTIDE SEQUENCE [LARGE SCALE GENOMIC DNA]</scope>
    <source>
        <strain evidence="1 2">NCELM</strain>
    </source>
</reference>
<sequence length="69" mass="7018">MVVDVATGVHAPMRAATGGRVRPQLAAVEGGLMLLAGTGEVLQFIDRLPAAGAPLHAWLCAVAGNKDMP</sequence>
<dbReference type="Proteomes" id="UP001217838">
    <property type="component" value="Unassembled WGS sequence"/>
</dbReference>
<proteinExistence type="predicted"/>
<evidence type="ECO:0000313" key="2">
    <source>
        <dbReference type="Proteomes" id="UP001217838"/>
    </source>
</evidence>
<keyword evidence="2" id="KW-1185">Reference proteome</keyword>
<dbReference type="EMBL" id="JAQNDN010000013">
    <property type="protein sequence ID" value="MDC0671125.1"/>
    <property type="molecule type" value="Genomic_DNA"/>
</dbReference>
<comment type="caution">
    <text evidence="1">The sequence shown here is derived from an EMBL/GenBank/DDBJ whole genome shotgun (WGS) entry which is preliminary data.</text>
</comment>
<dbReference type="RefSeq" id="WP_272001189.1">
    <property type="nucleotide sequence ID" value="NZ_JAQNDN010000013.1"/>
</dbReference>
<accession>A0ABT5BBW0</accession>
<gene>
    <name evidence="1" type="ORF">POL58_25435</name>
</gene>
<name>A0ABT5BBW0_9BACT</name>
<evidence type="ECO:0000313" key="1">
    <source>
        <dbReference type="EMBL" id="MDC0671125.1"/>
    </source>
</evidence>
<organism evidence="1 2">
    <name type="scientific">Nannocystis radixulma</name>
    <dbReference type="NCBI Taxonomy" id="2995305"/>
    <lineage>
        <taxon>Bacteria</taxon>
        <taxon>Pseudomonadati</taxon>
        <taxon>Myxococcota</taxon>
        <taxon>Polyangia</taxon>
        <taxon>Nannocystales</taxon>
        <taxon>Nannocystaceae</taxon>
        <taxon>Nannocystis</taxon>
    </lineage>
</organism>
<protein>
    <submittedName>
        <fullName evidence="1">Uncharacterized protein</fullName>
    </submittedName>
</protein>